<keyword evidence="2" id="KW-1185">Reference proteome</keyword>
<evidence type="ECO:0000313" key="1">
    <source>
        <dbReference type="EMBL" id="MFC0407951.1"/>
    </source>
</evidence>
<dbReference type="RefSeq" id="WP_377043685.1">
    <property type="nucleotide sequence ID" value="NZ_JBHLUN010000005.1"/>
</dbReference>
<sequence length="95" mass="10185">MADPYAGILGEILATRRGPVARMQPAPEFMSLSKAVEVATADLARVIRTPSPNPAFAGRQHTTTPRQDLLRAAAVIVVAIENLDRNEGREAAQHA</sequence>
<protein>
    <submittedName>
        <fullName evidence="1">Uncharacterized protein</fullName>
    </submittedName>
</protein>
<organism evidence="1 2">
    <name type="scientific">Roseomonas elaeocarpi</name>
    <dbReference type="NCBI Taxonomy" id="907779"/>
    <lineage>
        <taxon>Bacteria</taxon>
        <taxon>Pseudomonadati</taxon>
        <taxon>Pseudomonadota</taxon>
        <taxon>Alphaproteobacteria</taxon>
        <taxon>Acetobacterales</taxon>
        <taxon>Roseomonadaceae</taxon>
        <taxon>Roseomonas</taxon>
    </lineage>
</organism>
<accession>A0ABV6JQD9</accession>
<reference evidence="1 2" key="1">
    <citation type="submission" date="2024-09" db="EMBL/GenBank/DDBJ databases">
        <authorList>
            <person name="Sun Q."/>
            <person name="Mori K."/>
        </authorList>
    </citation>
    <scope>NUCLEOTIDE SEQUENCE [LARGE SCALE GENOMIC DNA]</scope>
    <source>
        <strain evidence="1 2">TBRC 5777</strain>
    </source>
</reference>
<proteinExistence type="predicted"/>
<comment type="caution">
    <text evidence="1">The sequence shown here is derived from an EMBL/GenBank/DDBJ whole genome shotgun (WGS) entry which is preliminary data.</text>
</comment>
<dbReference type="Proteomes" id="UP001589865">
    <property type="component" value="Unassembled WGS sequence"/>
</dbReference>
<name>A0ABV6JQD9_9PROT</name>
<gene>
    <name evidence="1" type="ORF">ACFFGY_06790</name>
</gene>
<evidence type="ECO:0000313" key="2">
    <source>
        <dbReference type="Proteomes" id="UP001589865"/>
    </source>
</evidence>
<dbReference type="EMBL" id="JBHLUN010000005">
    <property type="protein sequence ID" value="MFC0407951.1"/>
    <property type="molecule type" value="Genomic_DNA"/>
</dbReference>